<feature type="transmembrane region" description="Helical" evidence="6">
    <location>
        <begin position="158"/>
        <end position="177"/>
    </location>
</feature>
<evidence type="ECO:0000256" key="5">
    <source>
        <dbReference type="ARBA" id="ARBA00023136"/>
    </source>
</evidence>
<feature type="transmembrane region" description="Helical" evidence="6">
    <location>
        <begin position="85"/>
        <end position="105"/>
    </location>
</feature>
<evidence type="ECO:0000256" key="3">
    <source>
        <dbReference type="ARBA" id="ARBA00022692"/>
    </source>
</evidence>
<feature type="transmembrane region" description="Helical" evidence="6">
    <location>
        <begin position="50"/>
        <end position="73"/>
    </location>
</feature>
<feature type="transmembrane region" description="Helical" evidence="6">
    <location>
        <begin position="386"/>
        <end position="407"/>
    </location>
</feature>
<evidence type="ECO:0000256" key="2">
    <source>
        <dbReference type="ARBA" id="ARBA00022475"/>
    </source>
</evidence>
<evidence type="ECO:0000256" key="4">
    <source>
        <dbReference type="ARBA" id="ARBA00022989"/>
    </source>
</evidence>
<feature type="transmembrane region" description="Helical" evidence="6">
    <location>
        <begin position="282"/>
        <end position="303"/>
    </location>
</feature>
<feature type="transmembrane region" description="Helical" evidence="6">
    <location>
        <begin position="117"/>
        <end position="137"/>
    </location>
</feature>
<dbReference type="PANTHER" id="PTHR30250">
    <property type="entry name" value="PST FAMILY PREDICTED COLANIC ACID TRANSPORTER"/>
    <property type="match status" value="1"/>
</dbReference>
<accession>A0ABY4WDZ7</accession>
<evidence type="ECO:0000313" key="7">
    <source>
        <dbReference type="EMBL" id="USG65283.1"/>
    </source>
</evidence>
<feature type="transmembrane region" description="Helical" evidence="6">
    <location>
        <begin position="413"/>
        <end position="433"/>
    </location>
</feature>
<keyword evidence="3 6" id="KW-0812">Transmembrane</keyword>
<feature type="transmembrane region" description="Helical" evidence="6">
    <location>
        <begin position="359"/>
        <end position="379"/>
    </location>
</feature>
<dbReference type="Proteomes" id="UP001056500">
    <property type="component" value="Chromosome"/>
</dbReference>
<dbReference type="Pfam" id="PF01943">
    <property type="entry name" value="Polysacc_synt"/>
    <property type="match status" value="1"/>
</dbReference>
<reference evidence="7" key="1">
    <citation type="submission" date="2022-06" db="EMBL/GenBank/DDBJ databases">
        <title>Genome sequencing of Brevibacillus sp. BB3-R1.</title>
        <authorList>
            <person name="Heo J."/>
            <person name="Lee D."/>
            <person name="Won M."/>
            <person name="Han B.-H."/>
            <person name="Hong S.-B."/>
            <person name="Kwon S.-W."/>
        </authorList>
    </citation>
    <scope>NUCLEOTIDE SEQUENCE</scope>
    <source>
        <strain evidence="7">BB3-R1</strain>
    </source>
</reference>
<evidence type="ECO:0000256" key="1">
    <source>
        <dbReference type="ARBA" id="ARBA00004651"/>
    </source>
</evidence>
<proteinExistence type="predicted"/>
<dbReference type="RefSeq" id="WP_251872376.1">
    <property type="nucleotide sequence ID" value="NZ_CP098755.1"/>
</dbReference>
<name>A0ABY4WDZ7_9BACL</name>
<feature type="transmembrane region" description="Helical" evidence="6">
    <location>
        <begin position="324"/>
        <end position="347"/>
    </location>
</feature>
<feature type="transmembrane region" description="Helical" evidence="6">
    <location>
        <begin position="224"/>
        <end position="243"/>
    </location>
</feature>
<dbReference type="PANTHER" id="PTHR30250:SF21">
    <property type="entry name" value="LIPID II FLIPPASE MURJ"/>
    <property type="match status" value="1"/>
</dbReference>
<protein>
    <submittedName>
        <fullName evidence="7">Oligosaccharide flippase family protein</fullName>
    </submittedName>
</protein>
<gene>
    <name evidence="7" type="ORF">NDK47_24775</name>
</gene>
<feature type="transmembrane region" description="Helical" evidence="6">
    <location>
        <begin position="21"/>
        <end position="38"/>
    </location>
</feature>
<keyword evidence="8" id="KW-1185">Reference proteome</keyword>
<evidence type="ECO:0000313" key="8">
    <source>
        <dbReference type="Proteomes" id="UP001056500"/>
    </source>
</evidence>
<feature type="transmembrane region" description="Helical" evidence="6">
    <location>
        <begin position="183"/>
        <end position="203"/>
    </location>
</feature>
<dbReference type="InterPro" id="IPR002797">
    <property type="entry name" value="Polysacc_synth"/>
</dbReference>
<evidence type="ECO:0000256" key="6">
    <source>
        <dbReference type="SAM" id="Phobius"/>
    </source>
</evidence>
<keyword evidence="5 6" id="KW-0472">Membrane</keyword>
<comment type="subcellular location">
    <subcellularLocation>
        <location evidence="1">Cell membrane</location>
        <topology evidence="1">Multi-pass membrane protein</topology>
    </subcellularLocation>
</comment>
<sequence>MRAKKITGAFEQLVMRAGLIAMVKVIGTIGKMFLFRVLGAEGTGLFQMAYALFGLLITLATGGFSTALTFFTASNARVGERLLHVILPIVAFLACVGALLTYVYAPEISSWMGNQDLIIPLRFLLPALIIVPVLNLIRGYLQGMERYRSIAVSELVEQTVRIVGMILLATFLLDAGLTKAVGGAVAAAAIGALGAFLFLLPALRRSFSEDTDSFGRDLRLVGKLPVGGVFRMAMAILATRIILPLHDFLDSLIIPNRLIQGGMSEVEAATVFGEYIGMVSTIVYTPTLITAALSHIMAAKLASDWERGRLPSFHQRVRKALSAGAWWGLLASTGLFLCGPTLSYLVYGNTSLGGEIRSLALLPLLCGIRELTTTILWTANNKNGPILGLLFASFASTGVTYVVVGIPEWSLAGIIWGMVAFEVVGAAANLLMIHRIKR</sequence>
<keyword evidence="4 6" id="KW-1133">Transmembrane helix</keyword>
<dbReference type="InterPro" id="IPR050833">
    <property type="entry name" value="Poly_Biosynth_Transport"/>
</dbReference>
<dbReference type="EMBL" id="CP098755">
    <property type="protein sequence ID" value="USG65283.1"/>
    <property type="molecule type" value="Genomic_DNA"/>
</dbReference>
<keyword evidence="2" id="KW-1003">Cell membrane</keyword>
<organism evidence="7 8">
    <name type="scientific">Brevibacillus ruminantium</name>
    <dbReference type="NCBI Taxonomy" id="2950604"/>
    <lineage>
        <taxon>Bacteria</taxon>
        <taxon>Bacillati</taxon>
        <taxon>Bacillota</taxon>
        <taxon>Bacilli</taxon>
        <taxon>Bacillales</taxon>
        <taxon>Paenibacillaceae</taxon>
        <taxon>Brevibacillus</taxon>
    </lineage>
</organism>